<dbReference type="Proteomes" id="UP000178449">
    <property type="component" value="Unassembled WGS sequence"/>
</dbReference>
<dbReference type="PANTHER" id="PTHR35149:SF1">
    <property type="entry name" value="DUF5655 DOMAIN-CONTAINING PROTEIN"/>
    <property type="match status" value="1"/>
</dbReference>
<dbReference type="PANTHER" id="PTHR35149">
    <property type="entry name" value="SLL5132 PROTEIN"/>
    <property type="match status" value="1"/>
</dbReference>
<gene>
    <name evidence="3" type="ORF">A2527_05615</name>
</gene>
<evidence type="ECO:0000313" key="4">
    <source>
        <dbReference type="Proteomes" id="UP000178449"/>
    </source>
</evidence>
<dbReference type="InterPro" id="IPR011089">
    <property type="entry name" value="GmrSD_C"/>
</dbReference>
<protein>
    <recommendedName>
        <fullName evidence="5">DUF262 domain-containing protein</fullName>
    </recommendedName>
</protein>
<organism evidence="3 4">
    <name type="scientific">Candidatus Lambdaproteobacteria bacterium RIFOXYD2_FULL_50_16</name>
    <dbReference type="NCBI Taxonomy" id="1817772"/>
    <lineage>
        <taxon>Bacteria</taxon>
        <taxon>Pseudomonadati</taxon>
        <taxon>Pseudomonadota</taxon>
        <taxon>Candidatus Lambdaproteobacteria</taxon>
    </lineage>
</organism>
<dbReference type="Pfam" id="PF07510">
    <property type="entry name" value="GmrSD_C"/>
    <property type="match status" value="1"/>
</dbReference>
<evidence type="ECO:0000259" key="1">
    <source>
        <dbReference type="Pfam" id="PF03235"/>
    </source>
</evidence>
<sequence>MRELIDDIQEASLSNRDHYLGTVVTSKGQEQDHFYIVDGQQRITSIIFLFHKVLPFIEGDEKIAFRYNCIGTSDQLRLTPLGRDQKFFESIVSGSHPVPTTKSQKYMLSVLETVDEWVCRYEAIDKQAFFQALKRLQILHFNEENHVNSIRLFQTVNDRGIPLTNMDKLKGLMAYHLALVDQEQEIERLNDNFGKMFRLYDDILDRAKANQVDLITKSNFNEDSILRFHFVSQNGVDYDATSASVLQWVKEQLKEHQNSEDSLTGLVQFVAEYTEGLLLFFESLDQIMEKVDKSPDYYKLFSILGLSATLYPLVIKLQLYELLSSNVGGKSLINFVEMIDVRVYKIRGTDPRAELMRFTGKINEDYSAVQVANFLTRFASNWMSDASLKANLSGDMYRNPVLPYFFLERSIQLSGLDLSLENLKRFNSSENRLRPTVEHILSQELNLNPQDYGFEEDEFEAYVHRVGNLTLLPKQVNSKLQNVAPTRKIDDYMKPESLIDEGNRSNGYEDAKNVAYLIHNQSTFTKDMLDARTELLIEFCLNRWPLLTQVSALEGELLGAENASEVFPETLPIALIPGDPQEFKLALLQTKKAKITIFYVNGSVEERVWDASNFQPTSNVIGNLRSRPEFRQGVWQQNNIRNIEVQTYWE</sequence>
<feature type="domain" description="GmrSD restriction endonucleases C-terminal" evidence="2">
    <location>
        <begin position="424"/>
        <end position="538"/>
    </location>
</feature>
<feature type="domain" description="GmrSD restriction endonucleases N-terminal" evidence="1">
    <location>
        <begin position="2"/>
        <end position="172"/>
    </location>
</feature>
<dbReference type="InterPro" id="IPR004919">
    <property type="entry name" value="GmrSD_N"/>
</dbReference>
<proteinExistence type="predicted"/>
<evidence type="ECO:0008006" key="5">
    <source>
        <dbReference type="Google" id="ProtNLM"/>
    </source>
</evidence>
<accession>A0A1F6G983</accession>
<evidence type="ECO:0000259" key="2">
    <source>
        <dbReference type="Pfam" id="PF07510"/>
    </source>
</evidence>
<name>A0A1F6G983_9PROT</name>
<dbReference type="AlphaFoldDB" id="A0A1F6G983"/>
<comment type="caution">
    <text evidence="3">The sequence shown here is derived from an EMBL/GenBank/DDBJ whole genome shotgun (WGS) entry which is preliminary data.</text>
</comment>
<dbReference type="Pfam" id="PF03235">
    <property type="entry name" value="GmrSD_N"/>
    <property type="match status" value="1"/>
</dbReference>
<dbReference type="EMBL" id="MFNE01000035">
    <property type="protein sequence ID" value="OGG94680.1"/>
    <property type="molecule type" value="Genomic_DNA"/>
</dbReference>
<reference evidence="3 4" key="1">
    <citation type="journal article" date="2016" name="Nat. Commun.">
        <title>Thousands of microbial genomes shed light on interconnected biogeochemical processes in an aquifer system.</title>
        <authorList>
            <person name="Anantharaman K."/>
            <person name="Brown C.T."/>
            <person name="Hug L.A."/>
            <person name="Sharon I."/>
            <person name="Castelle C.J."/>
            <person name="Probst A.J."/>
            <person name="Thomas B.C."/>
            <person name="Singh A."/>
            <person name="Wilkins M.J."/>
            <person name="Karaoz U."/>
            <person name="Brodie E.L."/>
            <person name="Williams K.H."/>
            <person name="Hubbard S.S."/>
            <person name="Banfield J.F."/>
        </authorList>
    </citation>
    <scope>NUCLEOTIDE SEQUENCE [LARGE SCALE GENOMIC DNA]</scope>
</reference>
<evidence type="ECO:0000313" key="3">
    <source>
        <dbReference type="EMBL" id="OGG94680.1"/>
    </source>
</evidence>